<protein>
    <submittedName>
        <fullName evidence="1">Uncharacterized protein</fullName>
    </submittedName>
</protein>
<keyword evidence="2" id="KW-1185">Reference proteome</keyword>
<gene>
    <name evidence="1" type="ORF">AVEN_27388_1</name>
</gene>
<evidence type="ECO:0000313" key="1">
    <source>
        <dbReference type="EMBL" id="GBN39892.1"/>
    </source>
</evidence>
<dbReference type="AlphaFoldDB" id="A0A4Y2NLV2"/>
<comment type="caution">
    <text evidence="1">The sequence shown here is derived from an EMBL/GenBank/DDBJ whole genome shotgun (WGS) entry which is preliminary data.</text>
</comment>
<name>A0A4Y2NLV2_ARAVE</name>
<accession>A0A4Y2NLV2</accession>
<organism evidence="1 2">
    <name type="scientific">Araneus ventricosus</name>
    <name type="common">Orbweaver spider</name>
    <name type="synonym">Epeira ventricosa</name>
    <dbReference type="NCBI Taxonomy" id="182803"/>
    <lineage>
        <taxon>Eukaryota</taxon>
        <taxon>Metazoa</taxon>
        <taxon>Ecdysozoa</taxon>
        <taxon>Arthropoda</taxon>
        <taxon>Chelicerata</taxon>
        <taxon>Arachnida</taxon>
        <taxon>Araneae</taxon>
        <taxon>Araneomorphae</taxon>
        <taxon>Entelegynae</taxon>
        <taxon>Araneoidea</taxon>
        <taxon>Araneidae</taxon>
        <taxon>Araneus</taxon>
    </lineage>
</organism>
<evidence type="ECO:0000313" key="2">
    <source>
        <dbReference type="Proteomes" id="UP000499080"/>
    </source>
</evidence>
<dbReference type="EMBL" id="BGPR01009419">
    <property type="protein sequence ID" value="GBN39892.1"/>
    <property type="molecule type" value="Genomic_DNA"/>
</dbReference>
<reference evidence="1 2" key="1">
    <citation type="journal article" date="2019" name="Sci. Rep.">
        <title>Orb-weaving spider Araneus ventricosus genome elucidates the spidroin gene catalogue.</title>
        <authorList>
            <person name="Kono N."/>
            <person name="Nakamura H."/>
            <person name="Ohtoshi R."/>
            <person name="Moran D.A.P."/>
            <person name="Shinohara A."/>
            <person name="Yoshida Y."/>
            <person name="Fujiwara M."/>
            <person name="Mori M."/>
            <person name="Tomita M."/>
            <person name="Arakawa K."/>
        </authorList>
    </citation>
    <scope>NUCLEOTIDE SEQUENCE [LARGE SCALE GENOMIC DNA]</scope>
</reference>
<proteinExistence type="predicted"/>
<dbReference type="Proteomes" id="UP000499080">
    <property type="component" value="Unassembled WGS sequence"/>
</dbReference>
<sequence>MGLLLVGTSDPSCQSWVQLPKKLAARFALFPRAGRIVVWNVYYGFVCGIVHVSEEVLREFEVVFGYCLEVKVFQDIVRKYQEEFVISLATLFWRLSSFLRCVFAAAPQTRLA</sequence>